<accession>Q0GBT9</accession>
<sequence length="59" mass="6717">MMTQQEIADELNIAGSAVNTAISMLIPMDERKRLVQKRRKAARIRELLRVCPHCGKPLD</sequence>
<dbReference type="KEGG" id="vg:5142311"/>
<evidence type="ECO:0000313" key="1">
    <source>
        <dbReference type="EMBL" id="ABI33171.1"/>
    </source>
</evidence>
<organism evidence="1 2">
    <name type="scientific">Phormidium phage Pf-WMP4</name>
    <dbReference type="NCBI Taxonomy" id="2913979"/>
    <lineage>
        <taxon>Viruses</taxon>
        <taxon>Duplodnaviria</taxon>
        <taxon>Heunggongvirae</taxon>
        <taxon>Uroviricota</taxon>
        <taxon>Caudoviricetes</taxon>
        <taxon>Saffermanviridae</taxon>
        <taxon>Wumpquatrovirus</taxon>
        <taxon>Wumpquatrovirus WMP4</taxon>
    </lineage>
</organism>
<reference evidence="1 2" key="1">
    <citation type="journal article" date="2007" name="Virology">
        <title>Cyanophage Pf-WMP4, a T7-like phage infecting the freshwater cyanobacterium Phormidium foveolarum: complete genome sequence and DNA translocation.</title>
        <authorList>
            <person name="Liu X."/>
            <person name="Shi M."/>
            <person name="Kong S."/>
            <person name="Gao Y."/>
            <person name="An C."/>
        </authorList>
    </citation>
    <scope>NUCLEOTIDE SEQUENCE</scope>
</reference>
<protein>
    <submittedName>
        <fullName evidence="1">PfWMP4_27</fullName>
    </submittedName>
</protein>
<dbReference type="RefSeq" id="YP_762657.1">
    <property type="nucleotide sequence ID" value="NC_008367.1"/>
</dbReference>
<name>Q0GBT9_9CAUD</name>
<evidence type="ECO:0000313" key="2">
    <source>
        <dbReference type="Proteomes" id="UP000000911"/>
    </source>
</evidence>
<dbReference type="GeneID" id="5142311"/>
<keyword evidence="2" id="KW-1185">Reference proteome</keyword>
<dbReference type="EMBL" id="DQ875742">
    <property type="protein sequence ID" value="ABI33171.1"/>
    <property type="molecule type" value="Genomic_DNA"/>
</dbReference>
<dbReference type="Proteomes" id="UP000000911">
    <property type="component" value="Segment"/>
</dbReference>
<proteinExistence type="predicted"/>